<reference evidence="2" key="1">
    <citation type="submission" date="2020-11" db="EMBL/GenBank/DDBJ databases">
        <authorList>
            <person name="Koelle M."/>
            <person name="Horta M.A.C."/>
            <person name="Nowrousian M."/>
            <person name="Ohm R.A."/>
            <person name="Benz P."/>
            <person name="Pilgard A."/>
        </authorList>
    </citation>
    <scope>NUCLEOTIDE SEQUENCE</scope>
    <source>
        <strain evidence="2">FPRL280</strain>
    </source>
</reference>
<protein>
    <submittedName>
        <fullName evidence="2">Uncharacterized protein</fullName>
    </submittedName>
</protein>
<proteinExistence type="predicted"/>
<accession>A0A8H7NWL8</accession>
<feature type="compositionally biased region" description="Polar residues" evidence="1">
    <location>
        <begin position="1"/>
        <end position="11"/>
    </location>
</feature>
<dbReference type="EMBL" id="JADOXO010000278">
    <property type="protein sequence ID" value="KAF9807392.1"/>
    <property type="molecule type" value="Genomic_DNA"/>
</dbReference>
<comment type="caution">
    <text evidence="2">The sequence shown here is derived from an EMBL/GenBank/DDBJ whole genome shotgun (WGS) entry which is preliminary data.</text>
</comment>
<evidence type="ECO:0000313" key="3">
    <source>
        <dbReference type="Proteomes" id="UP000639403"/>
    </source>
</evidence>
<feature type="region of interest" description="Disordered" evidence="1">
    <location>
        <begin position="1"/>
        <end position="68"/>
    </location>
</feature>
<organism evidence="2 3">
    <name type="scientific">Rhodonia placenta</name>
    <dbReference type="NCBI Taxonomy" id="104341"/>
    <lineage>
        <taxon>Eukaryota</taxon>
        <taxon>Fungi</taxon>
        <taxon>Dikarya</taxon>
        <taxon>Basidiomycota</taxon>
        <taxon>Agaricomycotina</taxon>
        <taxon>Agaricomycetes</taxon>
        <taxon>Polyporales</taxon>
        <taxon>Adustoporiaceae</taxon>
        <taxon>Rhodonia</taxon>
    </lineage>
</organism>
<gene>
    <name evidence="2" type="ORF">IEO21_08248</name>
</gene>
<dbReference type="Proteomes" id="UP000639403">
    <property type="component" value="Unassembled WGS sequence"/>
</dbReference>
<sequence>MTTPPSTQGDSPRTPRQPRATVSWPESELGSPTPRASSKTEAASDPSQRPPPIPFSLPDVTHQPAKLTRRDFDYERPFTGRTIMDYLCMIGPASPKVYEEGALESTKKLNTTEKALAEQQQLKYIVFVNELVTQLDTCSMKMLQDMPQDKTSDENTFNFSRINPYVKCQELSKEIWSEKDSANWGIRRFLEPALACVRCILAKKAGVAWATFDQEFRYPYLSSAPDGPVIPDRILIEDKFIVTETKPAKRTRVSEGKSTVTSRKNKPRVVLTIEVKTVAALHEIVDGDDDGHVLSQLQDMNTNTKPPRGLATRFIWPADKIEVDTQTGLLCQIWTQMLEYESCKLAVLATEEYVIFFARGENANTMYMSPTYYAKDFPSFRAFSWMSAALGMDQFNNIELPAPLTEWADGRLSNYDGKSHGIYEPTQHSDPILRGGARRTIKSFIPVII</sequence>
<evidence type="ECO:0000256" key="1">
    <source>
        <dbReference type="SAM" id="MobiDB-lite"/>
    </source>
</evidence>
<reference evidence="2" key="2">
    <citation type="journal article" name="Front. Microbiol.">
        <title>Degradative Capacity of Two Strains of Rhodonia placenta: From Phenotype to Genotype.</title>
        <authorList>
            <person name="Kolle M."/>
            <person name="Horta M.A.C."/>
            <person name="Nowrousian M."/>
            <person name="Ohm R.A."/>
            <person name="Benz J.P."/>
            <person name="Pilgard A."/>
        </authorList>
    </citation>
    <scope>NUCLEOTIDE SEQUENCE</scope>
    <source>
        <strain evidence="2">FPRL280</strain>
    </source>
</reference>
<feature type="compositionally biased region" description="Polar residues" evidence="1">
    <location>
        <begin position="34"/>
        <end position="47"/>
    </location>
</feature>
<evidence type="ECO:0000313" key="2">
    <source>
        <dbReference type="EMBL" id="KAF9807392.1"/>
    </source>
</evidence>
<name>A0A8H7NWL8_9APHY</name>
<dbReference type="AlphaFoldDB" id="A0A8H7NWL8"/>